<evidence type="ECO:0000313" key="2">
    <source>
        <dbReference type="Proteomes" id="UP000634043"/>
    </source>
</evidence>
<gene>
    <name evidence="1" type="ORF">GCM10011323_11620</name>
</gene>
<sequence>MSRFNNLSELVSVMRARGFVNTFSIQHQQVYCSELSKSISPSQLTLLERHVVPLPSSQTGEEEVYGFRTDDNQLGIMTNIYAEYDPEGFYAVFRQCLKGHAVGA</sequence>
<keyword evidence="2" id="KW-1185">Reference proteome</keyword>
<proteinExistence type="predicted"/>
<evidence type="ECO:0000313" key="1">
    <source>
        <dbReference type="EMBL" id="GGG08735.1"/>
    </source>
</evidence>
<dbReference type="EMBL" id="BMFP01000002">
    <property type="protein sequence ID" value="GGG08735.1"/>
    <property type="molecule type" value="Genomic_DNA"/>
</dbReference>
<dbReference type="Proteomes" id="UP000634043">
    <property type="component" value="Unassembled WGS sequence"/>
</dbReference>
<dbReference type="RefSeq" id="WP_188500590.1">
    <property type="nucleotide sequence ID" value="NZ_BMFP01000002.1"/>
</dbReference>
<name>A0ABQ1W0G5_9BACT</name>
<reference evidence="2" key="1">
    <citation type="journal article" date="2019" name="Int. J. Syst. Evol. Microbiol.">
        <title>The Global Catalogue of Microorganisms (GCM) 10K type strain sequencing project: providing services to taxonomists for standard genome sequencing and annotation.</title>
        <authorList>
            <consortium name="The Broad Institute Genomics Platform"/>
            <consortium name="The Broad Institute Genome Sequencing Center for Infectious Disease"/>
            <person name="Wu L."/>
            <person name="Ma J."/>
        </authorList>
    </citation>
    <scope>NUCLEOTIDE SEQUENCE [LARGE SCALE GENOMIC DNA]</scope>
    <source>
        <strain evidence="2">CGMCC 1.12749</strain>
    </source>
</reference>
<organism evidence="1 2">
    <name type="scientific">Pontibacter amylolyticus</name>
    <dbReference type="NCBI Taxonomy" id="1424080"/>
    <lineage>
        <taxon>Bacteria</taxon>
        <taxon>Pseudomonadati</taxon>
        <taxon>Bacteroidota</taxon>
        <taxon>Cytophagia</taxon>
        <taxon>Cytophagales</taxon>
        <taxon>Hymenobacteraceae</taxon>
        <taxon>Pontibacter</taxon>
    </lineage>
</organism>
<accession>A0ABQ1W0G5</accession>
<protein>
    <submittedName>
        <fullName evidence="1">Uncharacterized protein</fullName>
    </submittedName>
</protein>
<comment type="caution">
    <text evidence="1">The sequence shown here is derived from an EMBL/GenBank/DDBJ whole genome shotgun (WGS) entry which is preliminary data.</text>
</comment>